<reference evidence="3 4" key="1">
    <citation type="journal article" date="2015" name="Genome Announc.">
        <title>Expanding the biotechnology potential of lactobacilli through comparative genomics of 213 strains and associated genera.</title>
        <authorList>
            <person name="Sun Z."/>
            <person name="Harris H.M."/>
            <person name="McCann A."/>
            <person name="Guo C."/>
            <person name="Argimon S."/>
            <person name="Zhang W."/>
            <person name="Yang X."/>
            <person name="Jeffery I.B."/>
            <person name="Cooney J.C."/>
            <person name="Kagawa T.F."/>
            <person name="Liu W."/>
            <person name="Song Y."/>
            <person name="Salvetti E."/>
            <person name="Wrobel A."/>
            <person name="Rasinkangas P."/>
            <person name="Parkhill J."/>
            <person name="Rea M.C."/>
            <person name="O'Sullivan O."/>
            <person name="Ritari J."/>
            <person name="Douillard F.P."/>
            <person name="Paul Ross R."/>
            <person name="Yang R."/>
            <person name="Briner A.E."/>
            <person name="Felis G.E."/>
            <person name="de Vos W.M."/>
            <person name="Barrangou R."/>
            <person name="Klaenhammer T.R."/>
            <person name="Caufield P.W."/>
            <person name="Cui Y."/>
            <person name="Zhang H."/>
            <person name="O'Toole P.W."/>
        </authorList>
    </citation>
    <scope>NUCLEOTIDE SEQUENCE [LARGE SCALE GENOMIC DNA]</scope>
    <source>
        <strain evidence="3 4">DSM 20001</strain>
    </source>
</reference>
<feature type="transmembrane region" description="Helical" evidence="1">
    <location>
        <begin position="74"/>
        <end position="95"/>
    </location>
</feature>
<evidence type="ECO:0000313" key="4">
    <source>
        <dbReference type="Proteomes" id="UP000051181"/>
    </source>
</evidence>
<evidence type="ECO:0000259" key="2">
    <source>
        <dbReference type="Pfam" id="PF07853"/>
    </source>
</evidence>
<sequence>MAAIIGGNTLVQVVLVVIFQRLLPAQIPSHFGFFGQVDSYGFAGKPLSTSIVLILIFNLGVLLLNYANVLIPHLFQVLSLFLAASLWVIILRLLLHFSWLATIQFGLNILVAVALAYLVLRYIVTYLRF</sequence>
<dbReference type="Pfam" id="PF07853">
    <property type="entry name" value="DUF1648"/>
    <property type="match status" value="1"/>
</dbReference>
<feature type="transmembrane region" description="Helical" evidence="1">
    <location>
        <begin position="48"/>
        <end position="67"/>
    </location>
</feature>
<dbReference type="EMBL" id="AZCN01000007">
    <property type="protein sequence ID" value="KRK18877.1"/>
    <property type="molecule type" value="Genomic_DNA"/>
</dbReference>
<keyword evidence="1" id="KW-1133">Transmembrane helix</keyword>
<protein>
    <recommendedName>
        <fullName evidence="2">DUF1648 domain-containing protein</fullName>
    </recommendedName>
</protein>
<organism evidence="3 4">
    <name type="scientific">Loigolactobacillus coryniformis subsp. coryniformis KCTC 3167 = DSM 20001</name>
    <dbReference type="NCBI Taxonomy" id="913848"/>
    <lineage>
        <taxon>Bacteria</taxon>
        <taxon>Bacillati</taxon>
        <taxon>Bacillota</taxon>
        <taxon>Bacilli</taxon>
        <taxon>Lactobacillales</taxon>
        <taxon>Lactobacillaceae</taxon>
        <taxon>Loigolactobacillus</taxon>
    </lineage>
</organism>
<feature type="domain" description="DUF1648" evidence="2">
    <location>
        <begin position="10"/>
        <end position="41"/>
    </location>
</feature>
<dbReference type="AlphaFoldDB" id="A0A0R1FB90"/>
<comment type="caution">
    <text evidence="3">The sequence shown here is derived from an EMBL/GenBank/DDBJ whole genome shotgun (WGS) entry which is preliminary data.</text>
</comment>
<keyword evidence="1" id="KW-0472">Membrane</keyword>
<dbReference type="PATRIC" id="fig|913848.6.peg.2254"/>
<dbReference type="Proteomes" id="UP000051181">
    <property type="component" value="Unassembled WGS sequence"/>
</dbReference>
<gene>
    <name evidence="3" type="ORF">FD22_GL002207</name>
</gene>
<keyword evidence="1" id="KW-0812">Transmembrane</keyword>
<feature type="transmembrane region" description="Helical" evidence="1">
    <location>
        <begin position="101"/>
        <end position="124"/>
    </location>
</feature>
<proteinExistence type="predicted"/>
<evidence type="ECO:0000313" key="3">
    <source>
        <dbReference type="EMBL" id="KRK18877.1"/>
    </source>
</evidence>
<dbReference type="InterPro" id="IPR012867">
    <property type="entry name" value="DUF1648"/>
</dbReference>
<accession>A0A0R1FB90</accession>
<evidence type="ECO:0000256" key="1">
    <source>
        <dbReference type="SAM" id="Phobius"/>
    </source>
</evidence>
<name>A0A0R1FB90_9LACO</name>